<dbReference type="HOGENOM" id="CLU_2380467_0_0_9"/>
<gene>
    <name evidence="1" type="ORF">BLAHAN_04449</name>
</gene>
<keyword evidence="2" id="KW-1185">Reference proteome</keyword>
<protein>
    <submittedName>
        <fullName evidence="1">Uncharacterized protein</fullName>
    </submittedName>
</protein>
<comment type="caution">
    <text evidence="1">The sequence shown here is derived from an EMBL/GenBank/DDBJ whole genome shotgun (WGS) entry which is preliminary data.</text>
</comment>
<evidence type="ECO:0000313" key="1">
    <source>
        <dbReference type="EMBL" id="EEX22833.1"/>
    </source>
</evidence>
<dbReference type="STRING" id="537007.BLAHAN_04449"/>
<name>C9L4Z9_BLAHA</name>
<sequence>MDNLNLITSDFTFSGNFDGCLPQKVGVSAPVLKRNDPVGTVHGGKNGGIGCIAGQKRTDFSSALPVNGNPAYQGRPYFAMATLITDIRLIKLSL</sequence>
<dbReference type="Proteomes" id="UP000003755">
    <property type="component" value="Unassembled WGS sequence"/>
</dbReference>
<evidence type="ECO:0000313" key="2">
    <source>
        <dbReference type="Proteomes" id="UP000003755"/>
    </source>
</evidence>
<proteinExistence type="predicted"/>
<reference evidence="1" key="1">
    <citation type="submission" date="2009-09" db="EMBL/GenBank/DDBJ databases">
        <authorList>
            <person name="Weinstock G."/>
            <person name="Sodergren E."/>
            <person name="Clifton S."/>
            <person name="Fulton L."/>
            <person name="Fulton B."/>
            <person name="Courtney L."/>
            <person name="Fronick C."/>
            <person name="Harrison M."/>
            <person name="Strong C."/>
            <person name="Farmer C."/>
            <person name="Delahaunty K."/>
            <person name="Markovic C."/>
            <person name="Hall O."/>
            <person name="Minx P."/>
            <person name="Tomlinson C."/>
            <person name="Mitreva M."/>
            <person name="Nelson J."/>
            <person name="Hou S."/>
            <person name="Wollam A."/>
            <person name="Pepin K.H."/>
            <person name="Johnson M."/>
            <person name="Bhonagiri V."/>
            <person name="Nash W.E."/>
            <person name="Warren W."/>
            <person name="Chinwalla A."/>
            <person name="Mardis E.R."/>
            <person name="Wilson R.K."/>
        </authorList>
    </citation>
    <scope>NUCLEOTIDE SEQUENCE [LARGE SCALE GENOMIC DNA]</scope>
    <source>
        <strain evidence="1">DSM 20583</strain>
    </source>
</reference>
<organism evidence="1 2">
    <name type="scientific">Blautia hansenii DSM 20583</name>
    <dbReference type="NCBI Taxonomy" id="537007"/>
    <lineage>
        <taxon>Bacteria</taxon>
        <taxon>Bacillati</taxon>
        <taxon>Bacillota</taxon>
        <taxon>Clostridia</taxon>
        <taxon>Lachnospirales</taxon>
        <taxon>Lachnospiraceae</taxon>
        <taxon>Blautia</taxon>
    </lineage>
</organism>
<dbReference type="EMBL" id="ABYU02000010">
    <property type="protein sequence ID" value="EEX22833.1"/>
    <property type="molecule type" value="Genomic_DNA"/>
</dbReference>
<accession>C9L4Z9</accession>
<dbReference type="AlphaFoldDB" id="C9L4Z9"/>